<name>A0A1G5E5Z9_9PAST</name>
<dbReference type="InterPro" id="IPR037185">
    <property type="entry name" value="EmrE-like"/>
</dbReference>
<feature type="transmembrane region" description="Helical" evidence="6">
    <location>
        <begin position="114"/>
        <end position="133"/>
    </location>
</feature>
<keyword evidence="3 6" id="KW-0812">Transmembrane</keyword>
<feature type="transmembrane region" description="Helical" evidence="6">
    <location>
        <begin position="172"/>
        <end position="193"/>
    </location>
</feature>
<comment type="caution">
    <text evidence="8">The sequence shown here is derived from an EMBL/GenBank/DDBJ whole genome shotgun (WGS) entry which is preliminary data.</text>
</comment>
<dbReference type="PANTHER" id="PTHR32322:SF2">
    <property type="entry name" value="EAMA DOMAIN-CONTAINING PROTEIN"/>
    <property type="match status" value="1"/>
</dbReference>
<proteinExistence type="inferred from homology"/>
<feature type="domain" description="EamA" evidence="7">
    <location>
        <begin position="2"/>
        <end position="130"/>
    </location>
</feature>
<dbReference type="InterPro" id="IPR050638">
    <property type="entry name" value="AA-Vitamin_Transporters"/>
</dbReference>
<accession>A0A1G5E5Z9</accession>
<dbReference type="Pfam" id="PF00892">
    <property type="entry name" value="EamA"/>
    <property type="match status" value="2"/>
</dbReference>
<feature type="transmembrane region" description="Helical" evidence="6">
    <location>
        <begin position="260"/>
        <end position="286"/>
    </location>
</feature>
<sequence>MFYLIAAVLIWASAFIAAKFSYTMFDPALTVMLRLILSALLVLPTFFRSYRKIPKQYRLQLWGLGLLNFPVVLLLQFTGVHYTSVASAVTMLGTEPLVVTLLGHIFFHKPARLLDWLLGIVALTGIVFVVYGSEPGGEVTLLGCTLVLLGSIAFSFSIHLAQSVMKAVEAKAYTDVIIMTGAISCVPFSLLLIQDWQIHLNIEGISAILYLSVGCTWLAYRLWSKGLRVSSANTASILTTLEPVFGVLLAILLLGEHLTLTTLFGICLVISAAGISVLSSMLINYIKNKVTIL</sequence>
<keyword evidence="4 6" id="KW-1133">Transmembrane helix</keyword>
<evidence type="ECO:0000256" key="5">
    <source>
        <dbReference type="ARBA" id="ARBA00023136"/>
    </source>
</evidence>
<evidence type="ECO:0000256" key="6">
    <source>
        <dbReference type="SAM" id="Phobius"/>
    </source>
</evidence>
<feature type="transmembrane region" description="Helical" evidence="6">
    <location>
        <begin position="139"/>
        <end position="160"/>
    </location>
</feature>
<evidence type="ECO:0000256" key="1">
    <source>
        <dbReference type="ARBA" id="ARBA00004141"/>
    </source>
</evidence>
<organism evidence="8 9">
    <name type="scientific">Basfia succiniciproducens</name>
    <dbReference type="NCBI Taxonomy" id="653940"/>
    <lineage>
        <taxon>Bacteria</taxon>
        <taxon>Pseudomonadati</taxon>
        <taxon>Pseudomonadota</taxon>
        <taxon>Gammaproteobacteria</taxon>
        <taxon>Pasteurellales</taxon>
        <taxon>Pasteurellaceae</taxon>
        <taxon>Basfia</taxon>
    </lineage>
</organism>
<feature type="transmembrane region" description="Helical" evidence="6">
    <location>
        <begin position="205"/>
        <end position="223"/>
    </location>
</feature>
<dbReference type="EMBL" id="FMUQ01000017">
    <property type="protein sequence ID" value="SCY22406.1"/>
    <property type="molecule type" value="Genomic_DNA"/>
</dbReference>
<gene>
    <name evidence="8" type="ORF">SAMN02910354_01912</name>
</gene>
<dbReference type="SUPFAM" id="SSF103481">
    <property type="entry name" value="Multidrug resistance efflux transporter EmrE"/>
    <property type="match status" value="2"/>
</dbReference>
<feature type="transmembrane region" description="Helical" evidence="6">
    <location>
        <begin position="59"/>
        <end position="79"/>
    </location>
</feature>
<evidence type="ECO:0000256" key="4">
    <source>
        <dbReference type="ARBA" id="ARBA00022989"/>
    </source>
</evidence>
<protein>
    <submittedName>
        <fullName evidence="8">Threonine/homoserine efflux transporter RhtA</fullName>
    </submittedName>
</protein>
<dbReference type="PANTHER" id="PTHR32322">
    <property type="entry name" value="INNER MEMBRANE TRANSPORTER"/>
    <property type="match status" value="1"/>
</dbReference>
<comment type="similarity">
    <text evidence="2">Belongs to the EamA transporter family.</text>
</comment>
<feature type="transmembrane region" description="Helical" evidence="6">
    <location>
        <begin position="235"/>
        <end position="254"/>
    </location>
</feature>
<evidence type="ECO:0000313" key="9">
    <source>
        <dbReference type="Proteomes" id="UP000199588"/>
    </source>
</evidence>
<dbReference type="Proteomes" id="UP000199588">
    <property type="component" value="Unassembled WGS sequence"/>
</dbReference>
<dbReference type="RefSeq" id="WP_090656477.1">
    <property type="nucleotide sequence ID" value="NZ_CP015031.1"/>
</dbReference>
<keyword evidence="9" id="KW-1185">Reference proteome</keyword>
<evidence type="ECO:0000256" key="2">
    <source>
        <dbReference type="ARBA" id="ARBA00007362"/>
    </source>
</evidence>
<keyword evidence="5 6" id="KW-0472">Membrane</keyword>
<reference evidence="8 9" key="1">
    <citation type="submission" date="2016-10" db="EMBL/GenBank/DDBJ databases">
        <authorList>
            <person name="Varghese N."/>
            <person name="Submissions S."/>
        </authorList>
    </citation>
    <scope>NUCLEOTIDE SEQUENCE [LARGE SCALE GENOMIC DNA]</scope>
    <source>
        <strain evidence="8 9">DSM 22022</strain>
    </source>
</reference>
<feature type="transmembrane region" description="Helical" evidence="6">
    <location>
        <begin position="27"/>
        <end position="47"/>
    </location>
</feature>
<evidence type="ECO:0000256" key="3">
    <source>
        <dbReference type="ARBA" id="ARBA00022692"/>
    </source>
</evidence>
<comment type="subcellular location">
    <subcellularLocation>
        <location evidence="1">Membrane</location>
        <topology evidence="1">Multi-pass membrane protein</topology>
    </subcellularLocation>
</comment>
<evidence type="ECO:0000313" key="8">
    <source>
        <dbReference type="EMBL" id="SCY22406.1"/>
    </source>
</evidence>
<feature type="domain" description="EamA" evidence="7">
    <location>
        <begin position="142"/>
        <end position="275"/>
    </location>
</feature>
<evidence type="ECO:0000259" key="7">
    <source>
        <dbReference type="Pfam" id="PF00892"/>
    </source>
</evidence>
<dbReference type="InterPro" id="IPR000620">
    <property type="entry name" value="EamA_dom"/>
</dbReference>